<dbReference type="InterPro" id="IPR011739">
    <property type="entry name" value="GTA_rcc01693"/>
</dbReference>
<name>A0A1H3H156_9RHOB</name>
<dbReference type="RefSeq" id="WP_089880102.1">
    <property type="nucleotide sequence ID" value="NZ_FNPF01000003.1"/>
</dbReference>
<dbReference type="AlphaFoldDB" id="A0A1H3H156"/>
<dbReference type="Pfam" id="PF09550">
    <property type="entry name" value="Phage_TAC_6"/>
    <property type="match status" value="1"/>
</dbReference>
<dbReference type="Proteomes" id="UP000199286">
    <property type="component" value="Unassembled WGS sequence"/>
</dbReference>
<sequence>MAAFDWPALMRAGMHGLGLRPAEFWDLTPAELQLLLGQDAGRPAMSRDRLSELMAAFPDRNEGAS</sequence>
<gene>
    <name evidence="1" type="ORF">SAMN05444340_103122</name>
</gene>
<protein>
    <recommendedName>
        <fullName evidence="3">Phage tail assembly chaperone protein, TAC</fullName>
    </recommendedName>
</protein>
<keyword evidence="2" id="KW-1185">Reference proteome</keyword>
<proteinExistence type="predicted"/>
<accession>A0A1H3H156</accession>
<evidence type="ECO:0000313" key="2">
    <source>
        <dbReference type="Proteomes" id="UP000199286"/>
    </source>
</evidence>
<evidence type="ECO:0008006" key="3">
    <source>
        <dbReference type="Google" id="ProtNLM"/>
    </source>
</evidence>
<dbReference type="NCBIfam" id="TIGR02216">
    <property type="entry name" value="phage_TIGR02216"/>
    <property type="match status" value="1"/>
</dbReference>
<dbReference type="InterPro" id="IPR019056">
    <property type="entry name" value="Phage_TAC_6"/>
</dbReference>
<organism evidence="1 2">
    <name type="scientific">Citreimonas salinaria</name>
    <dbReference type="NCBI Taxonomy" id="321339"/>
    <lineage>
        <taxon>Bacteria</taxon>
        <taxon>Pseudomonadati</taxon>
        <taxon>Pseudomonadota</taxon>
        <taxon>Alphaproteobacteria</taxon>
        <taxon>Rhodobacterales</taxon>
        <taxon>Roseobacteraceae</taxon>
        <taxon>Citreimonas</taxon>
    </lineage>
</organism>
<evidence type="ECO:0000313" key="1">
    <source>
        <dbReference type="EMBL" id="SDY08369.1"/>
    </source>
</evidence>
<reference evidence="1 2" key="1">
    <citation type="submission" date="2016-10" db="EMBL/GenBank/DDBJ databases">
        <authorList>
            <person name="de Groot N.N."/>
        </authorList>
    </citation>
    <scope>NUCLEOTIDE SEQUENCE [LARGE SCALE GENOMIC DNA]</scope>
    <source>
        <strain evidence="1 2">DSM 26880</strain>
    </source>
</reference>
<dbReference type="EMBL" id="FNPF01000003">
    <property type="protein sequence ID" value="SDY08369.1"/>
    <property type="molecule type" value="Genomic_DNA"/>
</dbReference>
<dbReference type="STRING" id="321339.SAMN05444340_103122"/>
<dbReference type="OrthoDB" id="7582980at2"/>